<evidence type="ECO:0000259" key="1">
    <source>
        <dbReference type="Pfam" id="PF08450"/>
    </source>
</evidence>
<dbReference type="EMBL" id="FMAH01000001">
    <property type="protein sequence ID" value="SCB07170.1"/>
    <property type="molecule type" value="Genomic_DNA"/>
</dbReference>
<dbReference type="InterPro" id="IPR051262">
    <property type="entry name" value="SMP-30/CGR1_Lactonase"/>
</dbReference>
<gene>
    <name evidence="2" type="ORF">GA0061102_100138</name>
</gene>
<dbReference type="Pfam" id="PF08450">
    <property type="entry name" value="SGL"/>
    <property type="match status" value="1"/>
</dbReference>
<dbReference type="Gene3D" id="2.120.10.30">
    <property type="entry name" value="TolB, C-terminal domain"/>
    <property type="match status" value="1"/>
</dbReference>
<dbReference type="InterPro" id="IPR011042">
    <property type="entry name" value="6-blade_b-propeller_TolB-like"/>
</dbReference>
<evidence type="ECO:0000313" key="3">
    <source>
        <dbReference type="Proteomes" id="UP000199435"/>
    </source>
</evidence>
<dbReference type="OrthoDB" id="30052at2"/>
<accession>A0A1C3TVB6</accession>
<sequence>MNETIATRLRLPSGLVALPDGRFALVEMDTSRRCLKLFETSGAYQEICKIGGTPSGIAIDGDGCFWIADGPENSLVRLSSQGRVLQVIEGSADGPFLHPNALAFGPDGLLYMTDSGIRLDDLLKGGHIHPDFFKAAYNGCVYQIDPADGRVIRVLAAGLLFAGGIAFGADGLLYYSETLTGNIHRQIIGGRQELFVRSMPTPAMNMLRGPAGLAFDRSGVLYCAMYGLGEISLVDTEGRMAGHIRTDGTRPSNIAFTVDGKHLLVSEQENGVVEKITAPRPGLPLHMPSIS</sequence>
<dbReference type="AlphaFoldDB" id="A0A1C3TVB6"/>
<dbReference type="SUPFAM" id="SSF63829">
    <property type="entry name" value="Calcium-dependent phosphotriesterase"/>
    <property type="match status" value="1"/>
</dbReference>
<feature type="domain" description="SMP-30/Gluconolactonase/LRE-like region" evidence="1">
    <location>
        <begin position="96"/>
        <end position="265"/>
    </location>
</feature>
<keyword evidence="3" id="KW-1185">Reference proteome</keyword>
<name>A0A1C3TVB6_9HYPH</name>
<reference evidence="3" key="1">
    <citation type="submission" date="2016-08" db="EMBL/GenBank/DDBJ databases">
        <authorList>
            <person name="Varghese N."/>
            <person name="Submissions Spin"/>
        </authorList>
    </citation>
    <scope>NUCLEOTIDE SEQUENCE [LARGE SCALE GENOMIC DNA]</scope>
    <source>
        <strain evidence="3">HAMBI 2971</strain>
    </source>
</reference>
<protein>
    <submittedName>
        <fullName evidence="2">Gluconolactonase</fullName>
    </submittedName>
</protein>
<evidence type="ECO:0000313" key="2">
    <source>
        <dbReference type="EMBL" id="SCB07170.1"/>
    </source>
</evidence>
<dbReference type="InterPro" id="IPR013658">
    <property type="entry name" value="SGL"/>
</dbReference>
<dbReference type="PANTHER" id="PTHR47572">
    <property type="entry name" value="LIPOPROTEIN-RELATED"/>
    <property type="match status" value="1"/>
</dbReference>
<proteinExistence type="predicted"/>
<dbReference type="RefSeq" id="WP_092842917.1">
    <property type="nucleotide sequence ID" value="NZ_FMAH01000001.1"/>
</dbReference>
<dbReference type="Proteomes" id="UP000199435">
    <property type="component" value="Unassembled WGS sequence"/>
</dbReference>
<organism evidence="2 3">
    <name type="scientific">Rhizobium miluonense</name>
    <dbReference type="NCBI Taxonomy" id="411945"/>
    <lineage>
        <taxon>Bacteria</taxon>
        <taxon>Pseudomonadati</taxon>
        <taxon>Pseudomonadota</taxon>
        <taxon>Alphaproteobacteria</taxon>
        <taxon>Hyphomicrobiales</taxon>
        <taxon>Rhizobiaceae</taxon>
        <taxon>Rhizobium/Agrobacterium group</taxon>
        <taxon>Rhizobium</taxon>
    </lineage>
</organism>
<dbReference type="STRING" id="411945.GA0061102_100138"/>
<dbReference type="PANTHER" id="PTHR47572:SF5">
    <property type="entry name" value="BLR2277 PROTEIN"/>
    <property type="match status" value="1"/>
</dbReference>